<accession>A0ABS6KDV8</accession>
<dbReference type="Gene3D" id="3.40.190.10">
    <property type="entry name" value="Periplasmic binding protein-like II"/>
    <property type="match status" value="1"/>
</dbReference>
<dbReference type="PANTHER" id="PTHR43649:SF33">
    <property type="entry name" value="POLYGALACTURONAN_RHAMNOGALACTURONAN-BINDING PROTEIN YTCQ"/>
    <property type="match status" value="1"/>
</dbReference>
<dbReference type="SUPFAM" id="SSF53850">
    <property type="entry name" value="Periplasmic binding protein-like II"/>
    <property type="match status" value="1"/>
</dbReference>
<dbReference type="Proteomes" id="UP001314681">
    <property type="component" value="Unassembled WGS sequence"/>
</dbReference>
<comment type="caution">
    <text evidence="8">The sequence shown here is derived from an EMBL/GenBank/DDBJ whole genome shotgun (WGS) entry which is preliminary data.</text>
</comment>
<dbReference type="InterPro" id="IPR050490">
    <property type="entry name" value="Bact_solute-bd_prot1"/>
</dbReference>
<dbReference type="PANTHER" id="PTHR43649">
    <property type="entry name" value="ARABINOSE-BINDING PROTEIN-RELATED"/>
    <property type="match status" value="1"/>
</dbReference>
<sequence>MKKQSKWMALLLVTSMAAASLMGCGDKSAGDANGSAPGNETEPKQEASAEPKGENQDQLTLVWQSWDPISKYQPVIDAYEEQNPNIKIEYQQVSDYLTKIFTEAASDELPDLLACQVGYTQEFADAGVLEEIRVEDLKADADYEFDDFWETTLDYAMYDGKYYGLPVDGGNYAWVYNKKIFDQLGIEVPEEGFSWDEFVEVSKQIMDQKDEVGVNYATLVNDYGLKTILPYIWQNGCEYLNTDGTASLLDDQKAIDAVQYIKDLYEVHKVMPTMEKLDEGSLPIVGMLNSGSIAMGRVALWEALKLEDSEKLDWQLMHAPHGNDGAKGEVLYVNTLSVASTSEHKEEAMDFLKFVTSKEGLKVFLENTSDPQISVRKSLKEVSIAPFDASKNAGIFVDALEYCKWMPNILSVNDQITAVGRQLDRIWYDNEPVADVMKDAAKEVNGLLVK</sequence>
<name>A0ABS6KDV8_9FIRM</name>
<evidence type="ECO:0000256" key="2">
    <source>
        <dbReference type="ARBA" id="ARBA00022729"/>
    </source>
</evidence>
<evidence type="ECO:0000256" key="7">
    <source>
        <dbReference type="SAM" id="SignalP"/>
    </source>
</evidence>
<keyword evidence="4" id="KW-0564">Palmitate</keyword>
<dbReference type="CDD" id="cd13585">
    <property type="entry name" value="PBP2_TMBP_like"/>
    <property type="match status" value="1"/>
</dbReference>
<reference evidence="8 9" key="1">
    <citation type="submission" date="2021-06" db="EMBL/GenBank/DDBJ databases">
        <title>Description of novel taxa of the family Lachnospiraceae.</title>
        <authorList>
            <person name="Chaplin A.V."/>
            <person name="Sokolova S.R."/>
            <person name="Pikina A.P."/>
            <person name="Korzhanova M."/>
            <person name="Belova V."/>
            <person name="Korostin D."/>
            <person name="Efimov B.A."/>
        </authorList>
    </citation>
    <scope>NUCLEOTIDE SEQUENCE [LARGE SCALE GENOMIC DNA]</scope>
    <source>
        <strain evidence="8 9">ASD4241</strain>
    </source>
</reference>
<feature type="compositionally biased region" description="Basic and acidic residues" evidence="6">
    <location>
        <begin position="41"/>
        <end position="55"/>
    </location>
</feature>
<evidence type="ECO:0000313" key="9">
    <source>
        <dbReference type="Proteomes" id="UP001314681"/>
    </source>
</evidence>
<dbReference type="PROSITE" id="PS51257">
    <property type="entry name" value="PROKAR_LIPOPROTEIN"/>
    <property type="match status" value="1"/>
</dbReference>
<keyword evidence="1" id="KW-1003">Cell membrane</keyword>
<feature type="region of interest" description="Disordered" evidence="6">
    <location>
        <begin position="24"/>
        <end position="57"/>
    </location>
</feature>
<proteinExistence type="predicted"/>
<dbReference type="InterPro" id="IPR006059">
    <property type="entry name" value="SBP"/>
</dbReference>
<keyword evidence="2 7" id="KW-0732">Signal</keyword>
<dbReference type="Pfam" id="PF01547">
    <property type="entry name" value="SBP_bac_1"/>
    <property type="match status" value="1"/>
</dbReference>
<evidence type="ECO:0000256" key="4">
    <source>
        <dbReference type="ARBA" id="ARBA00023139"/>
    </source>
</evidence>
<keyword evidence="3" id="KW-0472">Membrane</keyword>
<keyword evidence="5" id="KW-0449">Lipoprotein</keyword>
<dbReference type="RefSeq" id="WP_238727496.1">
    <property type="nucleotide sequence ID" value="NZ_JAHQCX010000022.1"/>
</dbReference>
<evidence type="ECO:0000256" key="5">
    <source>
        <dbReference type="ARBA" id="ARBA00023288"/>
    </source>
</evidence>
<evidence type="ECO:0000313" key="8">
    <source>
        <dbReference type="EMBL" id="MBU9728695.1"/>
    </source>
</evidence>
<evidence type="ECO:0000256" key="6">
    <source>
        <dbReference type="SAM" id="MobiDB-lite"/>
    </source>
</evidence>
<keyword evidence="9" id="KW-1185">Reference proteome</keyword>
<protein>
    <submittedName>
        <fullName evidence="8">Sugar ABC transporter substrate-binding protein</fullName>
    </submittedName>
</protein>
<feature type="signal peptide" evidence="7">
    <location>
        <begin position="1"/>
        <end position="19"/>
    </location>
</feature>
<evidence type="ECO:0000256" key="1">
    <source>
        <dbReference type="ARBA" id="ARBA00022475"/>
    </source>
</evidence>
<organism evidence="8 9">
    <name type="scientific">Diplocloster modestus</name>
    <dbReference type="NCBI Taxonomy" id="2850322"/>
    <lineage>
        <taxon>Bacteria</taxon>
        <taxon>Bacillati</taxon>
        <taxon>Bacillota</taxon>
        <taxon>Clostridia</taxon>
        <taxon>Lachnospirales</taxon>
        <taxon>Lachnospiraceae</taxon>
        <taxon>Diplocloster</taxon>
    </lineage>
</organism>
<evidence type="ECO:0000256" key="3">
    <source>
        <dbReference type="ARBA" id="ARBA00023136"/>
    </source>
</evidence>
<feature type="chain" id="PRO_5047527339" evidence="7">
    <location>
        <begin position="20"/>
        <end position="450"/>
    </location>
</feature>
<gene>
    <name evidence="8" type="ORF">KTH90_22140</name>
</gene>
<dbReference type="EMBL" id="JAHQCX010000022">
    <property type="protein sequence ID" value="MBU9728695.1"/>
    <property type="molecule type" value="Genomic_DNA"/>
</dbReference>